<dbReference type="VEuPathDB" id="VectorBase:PPAPM1_009839"/>
<keyword evidence="6" id="KW-0479">Metal-binding</keyword>
<dbReference type="PANTHER" id="PTHR45753:SF6">
    <property type="entry name" value="ASPARTATE CARBAMOYLTRANSFERASE"/>
    <property type="match status" value="1"/>
</dbReference>
<dbReference type="GO" id="GO:0046872">
    <property type="term" value="F:metal ion binding"/>
    <property type="evidence" value="ECO:0007669"/>
    <property type="project" value="UniProtKB-KW"/>
</dbReference>
<dbReference type="AlphaFoldDB" id="A0A1B0DH22"/>
<dbReference type="PROSITE" id="PS00483">
    <property type="entry name" value="DIHYDROOROTASE_2"/>
    <property type="match status" value="1"/>
</dbReference>
<proteinExistence type="inferred from homology"/>
<reference evidence="13" key="1">
    <citation type="submission" date="2022-08" db="UniProtKB">
        <authorList>
            <consortium name="EnsemblMetazoa"/>
        </authorList>
    </citation>
    <scope>IDENTIFICATION</scope>
    <source>
        <strain evidence="13">Israel</strain>
    </source>
</reference>
<evidence type="ECO:0000256" key="7">
    <source>
        <dbReference type="ARBA" id="ARBA00022801"/>
    </source>
</evidence>
<keyword evidence="7" id="KW-0378">Hydrolase</keyword>
<evidence type="ECO:0000256" key="6">
    <source>
        <dbReference type="ARBA" id="ARBA00022723"/>
    </source>
</evidence>
<dbReference type="Pfam" id="PF00185">
    <property type="entry name" value="OTCace"/>
    <property type="match status" value="1"/>
</dbReference>
<evidence type="ECO:0000256" key="9">
    <source>
        <dbReference type="ARBA" id="ARBA00043884"/>
    </source>
</evidence>
<feature type="domain" description="Aspartate/ornithine carbamoyltransferase carbamoyl-P binding" evidence="12">
    <location>
        <begin position="315"/>
        <end position="443"/>
    </location>
</feature>
<dbReference type="EnsemblMetazoa" id="PPAI007456-RA">
    <property type="protein sequence ID" value="PPAI007456-PA"/>
    <property type="gene ID" value="PPAI007456"/>
</dbReference>
<dbReference type="PRINTS" id="PR00100">
    <property type="entry name" value="AOTCASE"/>
</dbReference>
<dbReference type="FunFam" id="3.20.20.140:FF:000036">
    <property type="entry name" value="Carbamoyl-phosphate synthase large chain"/>
    <property type="match status" value="1"/>
</dbReference>
<evidence type="ECO:0000256" key="1">
    <source>
        <dbReference type="ARBA" id="ARBA00001947"/>
    </source>
</evidence>
<dbReference type="EC" id="2.1.3.2" evidence="4"/>
<dbReference type="GO" id="GO:0004070">
    <property type="term" value="F:aspartate carbamoyltransferase activity"/>
    <property type="evidence" value="ECO:0007669"/>
    <property type="project" value="UniProtKB-EC"/>
</dbReference>
<dbReference type="GO" id="GO:0006520">
    <property type="term" value="P:amino acid metabolic process"/>
    <property type="evidence" value="ECO:0007669"/>
    <property type="project" value="InterPro"/>
</dbReference>
<dbReference type="InterPro" id="IPR011059">
    <property type="entry name" value="Metal-dep_hydrolase_composite"/>
</dbReference>
<evidence type="ECO:0000256" key="10">
    <source>
        <dbReference type="ARBA" id="ARBA00048859"/>
    </source>
</evidence>
<evidence type="ECO:0000256" key="3">
    <source>
        <dbReference type="ARBA" id="ARBA00008896"/>
    </source>
</evidence>
<dbReference type="NCBIfam" id="TIGR00670">
    <property type="entry name" value="asp_carb_tr"/>
    <property type="match status" value="1"/>
</dbReference>
<keyword evidence="8" id="KW-0665">Pyrimidine biosynthesis</keyword>
<dbReference type="SUPFAM" id="SSF53671">
    <property type="entry name" value="Aspartate/ornithine carbamoyltransferase"/>
    <property type="match status" value="1"/>
</dbReference>
<evidence type="ECO:0000256" key="5">
    <source>
        <dbReference type="ARBA" id="ARBA00022679"/>
    </source>
</evidence>
<name>A0A1B0DH22_PHLPP</name>
<evidence type="ECO:0000259" key="12">
    <source>
        <dbReference type="Pfam" id="PF02729"/>
    </source>
</evidence>
<evidence type="ECO:0000259" key="11">
    <source>
        <dbReference type="Pfam" id="PF00185"/>
    </source>
</evidence>
<evidence type="ECO:0000256" key="2">
    <source>
        <dbReference type="ARBA" id="ARBA00004852"/>
    </source>
</evidence>
<dbReference type="PANTHER" id="PTHR45753">
    <property type="entry name" value="ORNITHINE CARBAMOYLTRANSFERASE, MITOCHONDRIAL"/>
    <property type="match status" value="1"/>
</dbReference>
<dbReference type="InterPro" id="IPR036901">
    <property type="entry name" value="Asp/Orn_carbamoylTrfase_sf"/>
</dbReference>
<dbReference type="Pfam" id="PF02729">
    <property type="entry name" value="OTCace_N"/>
    <property type="match status" value="1"/>
</dbReference>
<dbReference type="InterPro" id="IPR006130">
    <property type="entry name" value="Asp/Orn_carbamoylTrfase"/>
</dbReference>
<dbReference type="InterPro" id="IPR002082">
    <property type="entry name" value="Asp_carbamoyltransf"/>
</dbReference>
<protein>
    <recommendedName>
        <fullName evidence="4">aspartate carbamoyltransferase</fullName>
        <ecNumber evidence="4">2.1.3.2</ecNumber>
    </recommendedName>
</protein>
<dbReference type="SUPFAM" id="SSF51556">
    <property type="entry name" value="Metallo-dependent hydrolases"/>
    <property type="match status" value="1"/>
</dbReference>
<dbReference type="InterPro" id="IPR032466">
    <property type="entry name" value="Metal_Hydrolase"/>
</dbReference>
<comment type="cofactor">
    <cofactor evidence="1">
        <name>Zn(2+)</name>
        <dbReference type="ChEBI" id="CHEBI:29105"/>
    </cofactor>
</comment>
<organism evidence="13 14">
    <name type="scientific">Phlebotomus papatasi</name>
    <name type="common">Sandfly</name>
    <dbReference type="NCBI Taxonomy" id="29031"/>
    <lineage>
        <taxon>Eukaryota</taxon>
        <taxon>Metazoa</taxon>
        <taxon>Ecdysozoa</taxon>
        <taxon>Arthropoda</taxon>
        <taxon>Hexapoda</taxon>
        <taxon>Insecta</taxon>
        <taxon>Pterygota</taxon>
        <taxon>Neoptera</taxon>
        <taxon>Endopterygota</taxon>
        <taxon>Diptera</taxon>
        <taxon>Nematocera</taxon>
        <taxon>Psychodoidea</taxon>
        <taxon>Psychodidae</taxon>
        <taxon>Phlebotomus</taxon>
        <taxon>Phlebotomus</taxon>
    </lineage>
</organism>
<keyword evidence="5" id="KW-0808">Transferase</keyword>
<sequence>MSVWQKHIAAWPKGAPLAVHAEKAAIGTMILLSGIADRPIHICHVARKEEIQLIRAAKERGFKVTCEVCPHHLFLSTEDIPRIGAKLAEVRPVLCSLEDQKALWDNLDVIDIFATDHAPHTYEEKMKSEKGLPGFPVLETILPLLLNAVSEGRLTIEDIVNRFHRNPKKIFNLPDQPNTYVEVDIDEEWEIPKITRYCKSQWTPFSGMKIRGKVHRVVLRGEVAYVDGEVLSPPGYGENVRTWTIKPQLEMQLPYKCQTDVWDTTDVQTNDIFSKLLAEPRYDHALSPIQRTRLDSTGAYHQGMHHQITHGLVGKHILASSMFTKEQLNDVFNLAQILKGKVCKERPIDDILRGKSSFTTAMLRLGGHVVAIDAASSSVKKGETLEDSITIMAGYCDVIVLRHPEPGAAARAGRVCRKPIINAGDGIGEHPSQALLDIFTIREEIGTVNGLTITMVGDLKNGRTVHSLARVLTLYNVQLRYVSPPNLAMPQEIMDYLTSKGISQKTYSSLNDVLPDTDVLYMTRIQKERFTSEEEYEKACGHFIVTPQVMTAAKRRMIVMHPLPRIFEISEEFDSDPRAAYFRQAENGLYVRMALLAMVLGRY</sequence>
<dbReference type="FunFam" id="3.40.50.1370:FF:000002">
    <property type="entry name" value="Aspartate carbamoyltransferase 2"/>
    <property type="match status" value="1"/>
</dbReference>
<dbReference type="InterPro" id="IPR006131">
    <property type="entry name" value="Asp_carbamoyltransf_Asp/Orn-bd"/>
</dbReference>
<evidence type="ECO:0000313" key="14">
    <source>
        <dbReference type="Proteomes" id="UP000092462"/>
    </source>
</evidence>
<evidence type="ECO:0000313" key="13">
    <source>
        <dbReference type="EnsemblMetazoa" id="PPAI007456-PA"/>
    </source>
</evidence>
<dbReference type="GO" id="GO:0006207">
    <property type="term" value="P:'de novo' pyrimidine nucleobase biosynthetic process"/>
    <property type="evidence" value="ECO:0007669"/>
    <property type="project" value="InterPro"/>
</dbReference>
<dbReference type="EMBL" id="AJVK01015313">
    <property type="status" value="NOT_ANNOTATED_CDS"/>
    <property type="molecule type" value="Genomic_DNA"/>
</dbReference>
<dbReference type="EMBL" id="AJVK01015312">
    <property type="status" value="NOT_ANNOTATED_CDS"/>
    <property type="molecule type" value="Genomic_DNA"/>
</dbReference>
<feature type="domain" description="Aspartate/ornithine carbamoyltransferase Asp/Orn-binding" evidence="11">
    <location>
        <begin position="450"/>
        <end position="598"/>
    </location>
</feature>
<dbReference type="Proteomes" id="UP000092462">
    <property type="component" value="Unassembled WGS sequence"/>
</dbReference>
<dbReference type="Gene3D" id="3.20.20.140">
    <property type="entry name" value="Metal-dependent hydrolases"/>
    <property type="match status" value="1"/>
</dbReference>
<dbReference type="EMBL" id="AJVK01015314">
    <property type="status" value="NOT_ANNOTATED_CDS"/>
    <property type="molecule type" value="Genomic_DNA"/>
</dbReference>
<dbReference type="InterPro" id="IPR002195">
    <property type="entry name" value="Dihydroorotase_CS"/>
</dbReference>
<accession>A0A1B0DH22</accession>
<dbReference type="InterPro" id="IPR006132">
    <property type="entry name" value="Asp/Orn_carbamoyltranf_P-bd"/>
</dbReference>
<evidence type="ECO:0000256" key="4">
    <source>
        <dbReference type="ARBA" id="ARBA00013008"/>
    </source>
</evidence>
<dbReference type="SUPFAM" id="SSF51338">
    <property type="entry name" value="Composite domain of metallo-dependent hydrolases"/>
    <property type="match status" value="1"/>
</dbReference>
<comment type="pathway">
    <text evidence="2">Pyrimidine metabolism; UMP biosynthesis via de novo pathway; (S)-dihydroorotate from bicarbonate: step 2/3.</text>
</comment>
<dbReference type="Gene3D" id="3.40.50.1370">
    <property type="entry name" value="Aspartate/ornithine carbamoyltransferase"/>
    <property type="match status" value="2"/>
</dbReference>
<comment type="catalytic activity">
    <reaction evidence="10">
        <text>carbamoyl phosphate + L-aspartate = N-carbamoyl-L-aspartate + phosphate + H(+)</text>
        <dbReference type="Rhea" id="RHEA:20013"/>
        <dbReference type="ChEBI" id="CHEBI:15378"/>
        <dbReference type="ChEBI" id="CHEBI:29991"/>
        <dbReference type="ChEBI" id="CHEBI:32814"/>
        <dbReference type="ChEBI" id="CHEBI:43474"/>
        <dbReference type="ChEBI" id="CHEBI:58228"/>
        <dbReference type="EC" id="2.1.3.2"/>
    </reaction>
</comment>
<comment type="function">
    <text evidence="9">Catalyzes the condensation of carbamoyl phosphate and aspartate to form carbamoyl aspartate and inorganic phosphate, the committed step in the de novo pyrimidine nucleotide biosynthesis pathway.</text>
</comment>
<evidence type="ECO:0000256" key="8">
    <source>
        <dbReference type="ARBA" id="ARBA00022975"/>
    </source>
</evidence>
<dbReference type="GO" id="GO:0006221">
    <property type="term" value="P:pyrimidine nucleotide biosynthetic process"/>
    <property type="evidence" value="ECO:0007669"/>
    <property type="project" value="UniProtKB-KW"/>
</dbReference>
<dbReference type="GO" id="GO:0016812">
    <property type="term" value="F:hydrolase activity, acting on carbon-nitrogen (but not peptide) bonds, in cyclic amides"/>
    <property type="evidence" value="ECO:0007669"/>
    <property type="project" value="InterPro"/>
</dbReference>
<dbReference type="PRINTS" id="PR00101">
    <property type="entry name" value="ATCASE"/>
</dbReference>
<dbReference type="VEuPathDB" id="VectorBase:PPAI007456"/>
<dbReference type="GO" id="GO:0016597">
    <property type="term" value="F:amino acid binding"/>
    <property type="evidence" value="ECO:0007669"/>
    <property type="project" value="InterPro"/>
</dbReference>
<dbReference type="NCBIfam" id="NF002032">
    <property type="entry name" value="PRK00856.1"/>
    <property type="match status" value="1"/>
</dbReference>
<comment type="similarity">
    <text evidence="3">Belongs to the aspartate/ornithine carbamoyltransferase superfamily. ATCase family.</text>
</comment>
<keyword evidence="14" id="KW-1185">Reference proteome</keyword>